<dbReference type="InterPro" id="IPR036388">
    <property type="entry name" value="WH-like_DNA-bd_sf"/>
</dbReference>
<sequence length="290" mass="31291">MQKRSLCWDDLLTLSALQRCGSYSACARELGLTHATAIRRIRRLEAALGGAVATRTDGAFVLTGTGRAALEAARQMERSADRLLRETEHAGAGVSGEVRMAATAALGSEFLTPRLPGLYAAHPAIQVRLELDNRVASLARRRAHIAVRLARPQEEDVVAQRAGTVQFGFYVRARDAAMHRPDASASAALPCCALLDDGLGLPECAWPQARGGPVAFQSNSLHAVQQAVRAGLGAGLLPHYLAAHDVSLAKLHDVPEVTREIWLAYPAEFRGHSRFRPVIDWLQQTLATCP</sequence>
<comment type="similarity">
    <text evidence="1">Belongs to the LysR transcriptional regulatory family.</text>
</comment>
<dbReference type="Pfam" id="PF03466">
    <property type="entry name" value="LysR_substrate"/>
    <property type="match status" value="1"/>
</dbReference>
<keyword evidence="4" id="KW-0804">Transcription</keyword>
<gene>
    <name evidence="6" type="ORF">BKK80_15235</name>
</gene>
<dbReference type="Gene3D" id="3.40.190.290">
    <property type="match status" value="1"/>
</dbReference>
<protein>
    <submittedName>
        <fullName evidence="6">LysR family transcriptional regulator</fullName>
    </submittedName>
</protein>
<dbReference type="InterPro" id="IPR000847">
    <property type="entry name" value="LysR_HTH_N"/>
</dbReference>
<proteinExistence type="inferred from homology"/>
<dbReference type="PROSITE" id="PS50931">
    <property type="entry name" value="HTH_LYSR"/>
    <property type="match status" value="1"/>
</dbReference>
<keyword evidence="2" id="KW-0805">Transcription regulation</keyword>
<dbReference type="InterPro" id="IPR005119">
    <property type="entry name" value="LysR_subst-bd"/>
</dbReference>
<dbReference type="PANTHER" id="PTHR30579">
    <property type="entry name" value="TRANSCRIPTIONAL REGULATOR"/>
    <property type="match status" value="1"/>
</dbReference>
<organism evidence="6 7">
    <name type="scientific">Cupriavidus malaysiensis</name>
    <dbReference type="NCBI Taxonomy" id="367825"/>
    <lineage>
        <taxon>Bacteria</taxon>
        <taxon>Pseudomonadati</taxon>
        <taxon>Pseudomonadota</taxon>
        <taxon>Betaproteobacteria</taxon>
        <taxon>Burkholderiales</taxon>
        <taxon>Burkholderiaceae</taxon>
        <taxon>Cupriavidus</taxon>
    </lineage>
</organism>
<feature type="domain" description="HTH lysR-type" evidence="5">
    <location>
        <begin position="8"/>
        <end position="63"/>
    </location>
</feature>
<dbReference type="Pfam" id="PF00126">
    <property type="entry name" value="HTH_1"/>
    <property type="match status" value="1"/>
</dbReference>
<dbReference type="RefSeq" id="WP_071070129.1">
    <property type="nucleotide sequence ID" value="NZ_CP017754.1"/>
</dbReference>
<dbReference type="InterPro" id="IPR036390">
    <property type="entry name" value="WH_DNA-bd_sf"/>
</dbReference>
<evidence type="ECO:0000256" key="1">
    <source>
        <dbReference type="ARBA" id="ARBA00009437"/>
    </source>
</evidence>
<dbReference type="SUPFAM" id="SSF46785">
    <property type="entry name" value="Winged helix' DNA-binding domain"/>
    <property type="match status" value="1"/>
</dbReference>
<keyword evidence="3" id="KW-0238">DNA-binding</keyword>
<dbReference type="SUPFAM" id="SSF53850">
    <property type="entry name" value="Periplasmic binding protein-like II"/>
    <property type="match status" value="1"/>
</dbReference>
<evidence type="ECO:0000313" key="7">
    <source>
        <dbReference type="Proteomes" id="UP000177515"/>
    </source>
</evidence>
<evidence type="ECO:0000259" key="5">
    <source>
        <dbReference type="PROSITE" id="PS50931"/>
    </source>
</evidence>
<name>A0ABM6F687_9BURK</name>
<dbReference type="EMBL" id="CP017754">
    <property type="protein sequence ID" value="AOZ07028.1"/>
    <property type="molecule type" value="Genomic_DNA"/>
</dbReference>
<accession>A0ABM6F687</accession>
<evidence type="ECO:0000256" key="3">
    <source>
        <dbReference type="ARBA" id="ARBA00023125"/>
    </source>
</evidence>
<dbReference type="PANTHER" id="PTHR30579:SF3">
    <property type="entry name" value="TRANSCRIPTIONAL REGULATORY PROTEIN"/>
    <property type="match status" value="1"/>
</dbReference>
<keyword evidence="7" id="KW-1185">Reference proteome</keyword>
<dbReference type="Proteomes" id="UP000177515">
    <property type="component" value="Chromosome 1"/>
</dbReference>
<reference evidence="6 7" key="1">
    <citation type="submission" date="2016-10" db="EMBL/GenBank/DDBJ databases">
        <title>Complete genome sequences of three Cupriavidus strains isolated from various Malaysian environments.</title>
        <authorList>
            <person name="Abdullah A.A.-A."/>
            <person name="Shafie N.A.H."/>
            <person name="Lau N.S."/>
        </authorList>
    </citation>
    <scope>NUCLEOTIDE SEQUENCE [LARGE SCALE GENOMIC DNA]</scope>
    <source>
        <strain evidence="6 7">USMAA1020</strain>
    </source>
</reference>
<dbReference type="Gene3D" id="1.10.10.10">
    <property type="entry name" value="Winged helix-like DNA-binding domain superfamily/Winged helix DNA-binding domain"/>
    <property type="match status" value="1"/>
</dbReference>
<evidence type="ECO:0000313" key="6">
    <source>
        <dbReference type="EMBL" id="AOZ07028.1"/>
    </source>
</evidence>
<dbReference type="InterPro" id="IPR050176">
    <property type="entry name" value="LTTR"/>
</dbReference>
<evidence type="ECO:0000256" key="2">
    <source>
        <dbReference type="ARBA" id="ARBA00023015"/>
    </source>
</evidence>
<evidence type="ECO:0000256" key="4">
    <source>
        <dbReference type="ARBA" id="ARBA00023163"/>
    </source>
</evidence>